<dbReference type="PANTHER" id="PTHR11076:SF34">
    <property type="entry name" value="PROTEIN UMUC"/>
    <property type="match status" value="1"/>
</dbReference>
<evidence type="ECO:0000256" key="1">
    <source>
        <dbReference type="ARBA" id="ARBA00010945"/>
    </source>
</evidence>
<dbReference type="GO" id="GO:0009432">
    <property type="term" value="P:SOS response"/>
    <property type="evidence" value="ECO:0007669"/>
    <property type="project" value="TreeGrafter"/>
</dbReference>
<dbReference type="InterPro" id="IPR043128">
    <property type="entry name" value="Rev_trsase/Diguanyl_cyclase"/>
</dbReference>
<dbReference type="AlphaFoldDB" id="A0A2H0N4S0"/>
<dbReference type="InterPro" id="IPR036775">
    <property type="entry name" value="DNA_pol_Y-fam_lit_finger_sf"/>
</dbReference>
<dbReference type="InterPro" id="IPR043502">
    <property type="entry name" value="DNA/RNA_pol_sf"/>
</dbReference>
<dbReference type="SUPFAM" id="SSF100879">
    <property type="entry name" value="Lesion bypass DNA polymerase (Y-family), little finger domain"/>
    <property type="match status" value="1"/>
</dbReference>
<dbReference type="PANTHER" id="PTHR11076">
    <property type="entry name" value="DNA REPAIR POLYMERASE UMUC / TRANSFERASE FAMILY MEMBER"/>
    <property type="match status" value="1"/>
</dbReference>
<dbReference type="GO" id="GO:0006281">
    <property type="term" value="P:DNA repair"/>
    <property type="evidence" value="ECO:0007669"/>
    <property type="project" value="InterPro"/>
</dbReference>
<dbReference type="InterPro" id="IPR022880">
    <property type="entry name" value="DNApol_IV"/>
</dbReference>
<dbReference type="SUPFAM" id="SSF56672">
    <property type="entry name" value="DNA/RNA polymerases"/>
    <property type="match status" value="1"/>
</dbReference>
<proteinExistence type="inferred from homology"/>
<name>A0A2H0N4S0_9BACT</name>
<reference evidence="3 4" key="1">
    <citation type="submission" date="2017-09" db="EMBL/GenBank/DDBJ databases">
        <title>Depth-based differentiation of microbial function through sediment-hosted aquifers and enrichment of novel symbionts in the deep terrestrial subsurface.</title>
        <authorList>
            <person name="Probst A.J."/>
            <person name="Ladd B."/>
            <person name="Jarett J.K."/>
            <person name="Geller-Mcgrath D.E."/>
            <person name="Sieber C.M."/>
            <person name="Emerson J.B."/>
            <person name="Anantharaman K."/>
            <person name="Thomas B.C."/>
            <person name="Malmstrom R."/>
            <person name="Stieglmeier M."/>
            <person name="Klingl A."/>
            <person name="Woyke T."/>
            <person name="Ryan C.M."/>
            <person name="Banfield J.F."/>
        </authorList>
    </citation>
    <scope>NUCLEOTIDE SEQUENCE [LARGE SCALE GENOMIC DNA]</scope>
    <source>
        <strain evidence="3">CG11_big_fil_rev_8_21_14_0_20_39_34</strain>
    </source>
</reference>
<dbReference type="GO" id="GO:0003887">
    <property type="term" value="F:DNA-directed DNA polymerase activity"/>
    <property type="evidence" value="ECO:0007669"/>
    <property type="project" value="InterPro"/>
</dbReference>
<dbReference type="GO" id="GO:0005829">
    <property type="term" value="C:cytosol"/>
    <property type="evidence" value="ECO:0007669"/>
    <property type="project" value="TreeGrafter"/>
</dbReference>
<dbReference type="InterPro" id="IPR050116">
    <property type="entry name" value="DNA_polymerase-Y"/>
</dbReference>
<dbReference type="PROSITE" id="PS50173">
    <property type="entry name" value="UMUC"/>
    <property type="match status" value="1"/>
</dbReference>
<evidence type="ECO:0000313" key="3">
    <source>
        <dbReference type="EMBL" id="PIR03881.1"/>
    </source>
</evidence>
<dbReference type="Gene3D" id="3.30.1490.100">
    <property type="entry name" value="DNA polymerase, Y-family, little finger domain"/>
    <property type="match status" value="1"/>
</dbReference>
<feature type="domain" description="UmuC" evidence="2">
    <location>
        <begin position="12"/>
        <end position="191"/>
    </location>
</feature>
<dbReference type="InterPro" id="IPR017961">
    <property type="entry name" value="DNA_pol_Y-fam_little_finger"/>
</dbReference>
<dbReference type="Pfam" id="PF11799">
    <property type="entry name" value="IMS_C"/>
    <property type="match status" value="1"/>
</dbReference>
<accession>A0A2H0N4S0</accession>
<sequence length="417" mass="46734">MIQKGKKSYPAIMHVDADAFFASCEQALYPEFQNRPVIVGEDRGIAVALSYEAKRAGVTRGMLIQDVKRICPDGIILSGDYETYALFSKKIFSILRRFSNEVEQYSIDEGFVNITGMDKVLNLSYNDIGKHIRGTILKEIGISVSVGIGKTKTLAKLASYLAKPARVVEITEANILESLSGAKIGNVWGIGSSSAHYMNQLGIYTADALYSKNMSFVAKHFTKPHQEIWHEMHGNMVYPICIDEKTQYASISQTRTFGKTFGNKALIYQELISNLEGACRKARKYGLLAGKVTIMLKRQDFSHDVYELRLPRPSSFPAQIAPLLRPLFDGLYEKRAPYRGTGIILSQLQDEKVVQLNLLENESHFNKLEHVYNAVDTLLSRYGKNTISIASSHNAMKKNQQTPQRIMKLPLLVGVCH</sequence>
<dbReference type="Pfam" id="PF00817">
    <property type="entry name" value="IMS"/>
    <property type="match status" value="1"/>
</dbReference>
<protein>
    <submittedName>
        <fullName evidence="3">DNA polymerase IV</fullName>
    </submittedName>
</protein>
<comment type="similarity">
    <text evidence="1">Belongs to the DNA polymerase type-Y family.</text>
</comment>
<organism evidence="3 4">
    <name type="scientific">Candidatus Magasanikbacteria bacterium CG11_big_fil_rev_8_21_14_0_20_39_34</name>
    <dbReference type="NCBI Taxonomy" id="1974653"/>
    <lineage>
        <taxon>Bacteria</taxon>
        <taxon>Candidatus Magasanikiibacteriota</taxon>
    </lineage>
</organism>
<dbReference type="GO" id="GO:0003684">
    <property type="term" value="F:damaged DNA binding"/>
    <property type="evidence" value="ECO:0007669"/>
    <property type="project" value="InterPro"/>
</dbReference>
<dbReference type="CDD" id="cd03586">
    <property type="entry name" value="PolY_Pol_IV_kappa"/>
    <property type="match status" value="1"/>
</dbReference>
<dbReference type="EMBL" id="PCWN01000008">
    <property type="protein sequence ID" value="PIR03881.1"/>
    <property type="molecule type" value="Genomic_DNA"/>
</dbReference>
<comment type="caution">
    <text evidence="3">The sequence shown here is derived from an EMBL/GenBank/DDBJ whole genome shotgun (WGS) entry which is preliminary data.</text>
</comment>
<dbReference type="InterPro" id="IPR001126">
    <property type="entry name" value="UmuC"/>
</dbReference>
<evidence type="ECO:0000259" key="2">
    <source>
        <dbReference type="PROSITE" id="PS50173"/>
    </source>
</evidence>
<gene>
    <name evidence="3" type="ORF">COV59_04420</name>
</gene>
<dbReference type="Gene3D" id="3.40.1170.60">
    <property type="match status" value="1"/>
</dbReference>
<evidence type="ECO:0000313" key="4">
    <source>
        <dbReference type="Proteomes" id="UP000229600"/>
    </source>
</evidence>
<dbReference type="Proteomes" id="UP000229600">
    <property type="component" value="Unassembled WGS sequence"/>
</dbReference>
<dbReference type="GO" id="GO:0042276">
    <property type="term" value="P:error-prone translesion synthesis"/>
    <property type="evidence" value="ECO:0007669"/>
    <property type="project" value="TreeGrafter"/>
</dbReference>
<dbReference type="Gene3D" id="3.30.70.270">
    <property type="match status" value="1"/>
</dbReference>
<dbReference type="Gene3D" id="1.10.150.20">
    <property type="entry name" value="5' to 3' exonuclease, C-terminal subdomain"/>
    <property type="match status" value="1"/>
</dbReference>